<reference evidence="4" key="1">
    <citation type="submission" date="2018-05" db="EMBL/GenBank/DDBJ databases">
        <authorList>
            <person name="Lanie J.A."/>
            <person name="Ng W.-L."/>
            <person name="Kazmierczak K.M."/>
            <person name="Andrzejewski T.M."/>
            <person name="Davidsen T.M."/>
            <person name="Wayne K.J."/>
            <person name="Tettelin H."/>
            <person name="Glass J.I."/>
            <person name="Rusch D."/>
            <person name="Podicherti R."/>
            <person name="Tsui H.-C.T."/>
            <person name="Winkler M.E."/>
        </authorList>
    </citation>
    <scope>NUCLEOTIDE SEQUENCE</scope>
</reference>
<dbReference type="InterPro" id="IPR027417">
    <property type="entry name" value="P-loop_NTPase"/>
</dbReference>
<feature type="non-terminal residue" evidence="4">
    <location>
        <position position="595"/>
    </location>
</feature>
<feature type="coiled-coil region" evidence="1">
    <location>
        <begin position="228"/>
        <end position="309"/>
    </location>
</feature>
<sequence>DGFGMFANKRIKGLAPGINIIYGKNEFGKTTLLEFIRRILFGFPTKKDKTNLYLPVQGGSLGGSLKVVLQNGENLFISRVPGTHGGTVRISTPGEVLQGQSVLNHLLGNASKDIFRNVYAFTIDELHDFNTLNGDEVKNHIYGAGLGLGNVSLKEIEKEIETYCTQIFRPRGSSQMGELLEKIKVNEQEILLIQKNLPLFDELQEKLGRMLNNKPTVQNFLEDRESGKRTLETQVRLYEDTIQLLEAQNKLETLEDLSQFPENGLKTFESLKQEEKNLALRIEEEQSALQTLKNNRDALIVNHDLLRHEESINRLQQSTQSVLSALKDSDRAQIEREGLDFHIAGEIKSIDRGWNEETVMAFELTESENALLDGFYDSFESLRKDRDLYQDRLESHRRLAAEKMSEGWDIPDWLKMFHYGLTAIGVLGMILGGYLMNIPLLMVAILLIAGGIFLFKKIFKEKNSFAKEDLVEKNLTRKWEQKEKEWNDKFDEWREWLKERKLDPSIAPITAKNIAKTALQVKATIAQRARLDERIQQMETTCQEVQERICSLEPLVKNVSLNNDLPANIEIICQAFDESKANRDRSHLLKNQYQD</sequence>
<feature type="coiled-coil region" evidence="1">
    <location>
        <begin position="521"/>
        <end position="548"/>
    </location>
</feature>
<dbReference type="InterPro" id="IPR038734">
    <property type="entry name" value="YhaN_AAA"/>
</dbReference>
<keyword evidence="2" id="KW-1133">Transmembrane helix</keyword>
<feature type="transmembrane region" description="Helical" evidence="2">
    <location>
        <begin position="438"/>
        <end position="455"/>
    </location>
</feature>
<proteinExistence type="predicted"/>
<keyword evidence="1" id="KW-0175">Coiled coil</keyword>
<evidence type="ECO:0000256" key="2">
    <source>
        <dbReference type="SAM" id="Phobius"/>
    </source>
</evidence>
<protein>
    <recommendedName>
        <fullName evidence="3">YhaN AAA domain-containing protein</fullName>
    </recommendedName>
</protein>
<evidence type="ECO:0000259" key="3">
    <source>
        <dbReference type="Pfam" id="PF13514"/>
    </source>
</evidence>
<feature type="non-terminal residue" evidence="4">
    <location>
        <position position="1"/>
    </location>
</feature>
<dbReference type="PANTHER" id="PTHR41259">
    <property type="entry name" value="DOUBLE-STRAND BREAK REPAIR RAD50 ATPASE, PUTATIVE-RELATED"/>
    <property type="match status" value="1"/>
</dbReference>
<gene>
    <name evidence="4" type="ORF">METZ01_LOCUS191954</name>
</gene>
<keyword evidence="2" id="KW-0812">Transmembrane</keyword>
<feature type="domain" description="YhaN AAA" evidence="3">
    <location>
        <begin position="3"/>
        <end position="184"/>
    </location>
</feature>
<accession>A0A382DKV4</accession>
<keyword evidence="2" id="KW-0472">Membrane</keyword>
<dbReference type="AlphaFoldDB" id="A0A382DKV4"/>
<name>A0A382DKV4_9ZZZZ</name>
<dbReference type="EMBL" id="UINC01039925">
    <property type="protein sequence ID" value="SVB39100.1"/>
    <property type="molecule type" value="Genomic_DNA"/>
</dbReference>
<dbReference type="Gene3D" id="3.40.50.300">
    <property type="entry name" value="P-loop containing nucleotide triphosphate hydrolases"/>
    <property type="match status" value="1"/>
</dbReference>
<dbReference type="Pfam" id="PF13514">
    <property type="entry name" value="AAA_27"/>
    <property type="match status" value="1"/>
</dbReference>
<evidence type="ECO:0000313" key="4">
    <source>
        <dbReference type="EMBL" id="SVB39100.1"/>
    </source>
</evidence>
<evidence type="ECO:0000256" key="1">
    <source>
        <dbReference type="SAM" id="Coils"/>
    </source>
</evidence>
<dbReference type="PANTHER" id="PTHR41259:SF1">
    <property type="entry name" value="DOUBLE-STRAND BREAK REPAIR RAD50 ATPASE, PUTATIVE-RELATED"/>
    <property type="match status" value="1"/>
</dbReference>
<organism evidence="4">
    <name type="scientific">marine metagenome</name>
    <dbReference type="NCBI Taxonomy" id="408172"/>
    <lineage>
        <taxon>unclassified sequences</taxon>
        <taxon>metagenomes</taxon>
        <taxon>ecological metagenomes</taxon>
    </lineage>
</organism>